<gene>
    <name evidence="3" type="ORF">HYPBUDRAFT_151711</name>
</gene>
<feature type="region of interest" description="Disordered" evidence="1">
    <location>
        <begin position="273"/>
        <end position="305"/>
    </location>
</feature>
<dbReference type="Pfam" id="PF04427">
    <property type="entry name" value="Brix"/>
    <property type="match status" value="1"/>
</dbReference>
<dbReference type="GO" id="GO:0006364">
    <property type="term" value="P:rRNA processing"/>
    <property type="evidence" value="ECO:0007669"/>
    <property type="project" value="InterPro"/>
</dbReference>
<dbReference type="SMART" id="SM00879">
    <property type="entry name" value="Brix"/>
    <property type="match status" value="1"/>
</dbReference>
<name>A0A1E4RSX0_9ASCO</name>
<dbReference type="PANTHER" id="PTHR12661:SF5">
    <property type="entry name" value="SUPPRESSOR OF SWI4 1 HOMOLOG"/>
    <property type="match status" value="1"/>
</dbReference>
<evidence type="ECO:0000313" key="3">
    <source>
        <dbReference type="EMBL" id="ODV70360.1"/>
    </source>
</evidence>
<keyword evidence="4" id="KW-1185">Reference proteome</keyword>
<reference evidence="4" key="1">
    <citation type="submission" date="2016-05" db="EMBL/GenBank/DDBJ databases">
        <title>Comparative genomics of biotechnologically important yeasts.</title>
        <authorList>
            <consortium name="DOE Joint Genome Institute"/>
            <person name="Riley R."/>
            <person name="Haridas S."/>
            <person name="Wolfe K.H."/>
            <person name="Lopes M.R."/>
            <person name="Hittinger C.T."/>
            <person name="Goker M."/>
            <person name="Salamov A."/>
            <person name="Wisecaver J."/>
            <person name="Long T.M."/>
            <person name="Aerts A.L."/>
            <person name="Barry K."/>
            <person name="Choi C."/>
            <person name="Clum A."/>
            <person name="Coughlan A.Y."/>
            <person name="Deshpande S."/>
            <person name="Douglass A.P."/>
            <person name="Hanson S.J."/>
            <person name="Klenk H.-P."/>
            <person name="Labutti K."/>
            <person name="Lapidus A."/>
            <person name="Lindquist E."/>
            <person name="Lipzen A."/>
            <person name="Meier-Kolthoff J.P."/>
            <person name="Ohm R.A."/>
            <person name="Otillar R.P."/>
            <person name="Pangilinan J."/>
            <person name="Peng Y."/>
            <person name="Rokas A."/>
            <person name="Rosa C.A."/>
            <person name="Scheuner C."/>
            <person name="Sibirny A.A."/>
            <person name="Slot J.C."/>
            <person name="Stielow J.B."/>
            <person name="Sun H."/>
            <person name="Kurtzman C.P."/>
            <person name="Blackwell M."/>
            <person name="Grigoriev I.V."/>
            <person name="Jeffries T.W."/>
        </authorList>
    </citation>
    <scope>NUCLEOTIDE SEQUENCE [LARGE SCALE GENOMIC DNA]</scope>
    <source>
        <strain evidence="4">NRRL Y-1933</strain>
    </source>
</reference>
<dbReference type="GO" id="GO:0030687">
    <property type="term" value="C:preribosome, large subunit precursor"/>
    <property type="evidence" value="ECO:0007669"/>
    <property type="project" value="TreeGrafter"/>
</dbReference>
<feature type="compositionally biased region" description="Acidic residues" evidence="1">
    <location>
        <begin position="392"/>
        <end position="409"/>
    </location>
</feature>
<feature type="compositionally biased region" description="Acidic residues" evidence="1">
    <location>
        <begin position="417"/>
        <end position="429"/>
    </location>
</feature>
<dbReference type="STRING" id="984485.A0A1E4RSX0"/>
<dbReference type="GeneID" id="30995190"/>
<feature type="compositionally biased region" description="Basic and acidic residues" evidence="1">
    <location>
        <begin position="358"/>
        <end position="377"/>
    </location>
</feature>
<dbReference type="GO" id="GO:0000027">
    <property type="term" value="P:ribosomal large subunit assembly"/>
    <property type="evidence" value="ECO:0007669"/>
    <property type="project" value="TreeGrafter"/>
</dbReference>
<dbReference type="RefSeq" id="XP_020079427.1">
    <property type="nucleotide sequence ID" value="XM_020220640.1"/>
</dbReference>
<dbReference type="PROSITE" id="PS50833">
    <property type="entry name" value="BRIX"/>
    <property type="match status" value="1"/>
</dbReference>
<protein>
    <submittedName>
        <fullName evidence="3">Brix-domain-containing protein</fullName>
    </submittedName>
</protein>
<proteinExistence type="predicted"/>
<dbReference type="Proteomes" id="UP000095085">
    <property type="component" value="Unassembled WGS sequence"/>
</dbReference>
<accession>A0A1E4RSX0</accession>
<feature type="compositionally biased region" description="Acidic residues" evidence="1">
    <location>
        <begin position="282"/>
        <end position="295"/>
    </location>
</feature>
<dbReference type="PANTHER" id="PTHR12661">
    <property type="entry name" value="PETER PAN-RELATED"/>
    <property type="match status" value="1"/>
</dbReference>
<feature type="region of interest" description="Disordered" evidence="1">
    <location>
        <begin position="358"/>
        <end position="429"/>
    </location>
</feature>
<feature type="domain" description="Brix" evidence="2">
    <location>
        <begin position="25"/>
        <end position="328"/>
    </location>
</feature>
<evidence type="ECO:0000256" key="1">
    <source>
        <dbReference type="SAM" id="MobiDB-lite"/>
    </source>
</evidence>
<organism evidence="3 4">
    <name type="scientific">Hyphopichia burtonii NRRL Y-1933</name>
    <dbReference type="NCBI Taxonomy" id="984485"/>
    <lineage>
        <taxon>Eukaryota</taxon>
        <taxon>Fungi</taxon>
        <taxon>Dikarya</taxon>
        <taxon>Ascomycota</taxon>
        <taxon>Saccharomycotina</taxon>
        <taxon>Pichiomycetes</taxon>
        <taxon>Debaryomycetaceae</taxon>
        <taxon>Hyphopichia</taxon>
    </lineage>
</organism>
<dbReference type="GO" id="GO:0019843">
    <property type="term" value="F:rRNA binding"/>
    <property type="evidence" value="ECO:0007669"/>
    <property type="project" value="InterPro"/>
</dbReference>
<dbReference type="InterPro" id="IPR045112">
    <property type="entry name" value="PPAN-like"/>
</dbReference>
<dbReference type="AlphaFoldDB" id="A0A1E4RSX0"/>
<evidence type="ECO:0000259" key="2">
    <source>
        <dbReference type="PROSITE" id="PS50833"/>
    </source>
</evidence>
<evidence type="ECO:0000313" key="4">
    <source>
        <dbReference type="Proteomes" id="UP000095085"/>
    </source>
</evidence>
<dbReference type="OrthoDB" id="10261452at2759"/>
<dbReference type="EMBL" id="KV454538">
    <property type="protein sequence ID" value="ODV70360.1"/>
    <property type="molecule type" value="Genomic_DNA"/>
</dbReference>
<sequence length="429" mass="48879">MAKRRTKTRTHKKVSEEELAKIPRSMVIRLGSSIRNHSLTQLVKDFRNVMQPHTAVNLRERKTNKLKDFIVMAGPLGVSDLFIFNQSEETGNISLRIGKMPRGPTLQFKINTYSLMKDVRLILKHPKSVGRDSIEMRNPPLLVLNGFLSKMNELEHHEKLMITVFQNMFPPIQPQSTNVGGIKRVLMLNKDPVTGNIELRHYAINTKLVEETRNIKKLINSHHNPKKNIPNLSKNKDISELVLDPYSVGGVTSDSEVEDDAIVEIKNEENNILKKKNATAPTEDDPMGEQAEEETNTAPSTKKRAIKLTELGPRINMTLVKIEEGLLGSSKTIYHANIEKSDKDIKALEKRHQELQKIKSERRTKQQENVKAKLAKKEAKKARREARKNGEVVEDDKDDESSSESDDDKPEIKPEDYENDSDLYSDVEN</sequence>
<dbReference type="InterPro" id="IPR007109">
    <property type="entry name" value="Brix"/>
</dbReference>